<sequence length="699" mass="77577">MTTSLSPLLLIDPNGLGQHSSRSSASTGTLVRRWISLAKLPLREYNGKDNSRSSNNFVNDTSTTGLQTTYIKGRGIRDFSDFQYFTDFRTTKGEVLSSIPAKSRNITGFITERWAWRRVLLAEAAAVTGEFLADPRVKVRTTRSTIGAVPACAVSGPLVAVLSRGNRLCRSDDACCDFLALSSSFRDGTRRRTDPRESRARGFEPRSPAECGSRLKESRGAVACPDGAGAAGVQRPIIIIINRAAVSRRFNVETGARRLASDCNRGRVRPGAAIAAAIIVDYRRSGCNVQSKRTPGERARRRTSAPRAGEAAKKNRREKPGATTGTRCHVTAFARNRRGVNSAARLYAREANCEWRARHTPAAARSSGFPRPSSVSNFSLLEFRSTTTNEIDAEKRRLLSRHGTRWAFALECRERAECRGATLGMRVRDPVFFRKRYIRPPLDRSRTARAGSSNIAFRTHSRALLHSNGTREYMDACRARIYSVAPHKVALLFRTVAAARREWEPPPALTRGSVPNSPLTPRATAADFSSVGVLRRRRRSPAADAPSIRRDMRPDARPARRHSGLDLGSRRSAGREIAEIGTLNEERRSIIEMVHLNRDINPRDGISVRPGLQWMSEIGVTGPNVQSAIASHRPVHLTFPNERSNEVIRYVVNFPNSLNTLQSREILRELKPVRDDHQPDCTLRNSDYLGGLMSVINLE</sequence>
<name>A0A4S2KDM4_9HYME</name>
<comment type="caution">
    <text evidence="2">The sequence shown here is derived from an EMBL/GenBank/DDBJ whole genome shotgun (WGS) entry which is preliminary data.</text>
</comment>
<reference evidence="2 3" key="1">
    <citation type="journal article" date="2019" name="Philos. Trans. R. Soc. Lond., B, Biol. Sci.">
        <title>Ant behaviour and brain gene expression of defending hosts depend on the ecological success of the intruding social parasite.</title>
        <authorList>
            <person name="Kaur R."/>
            <person name="Stoldt M."/>
            <person name="Jongepier E."/>
            <person name="Feldmeyer B."/>
            <person name="Menzel F."/>
            <person name="Bornberg-Bauer E."/>
            <person name="Foitzik S."/>
        </authorList>
    </citation>
    <scope>NUCLEOTIDE SEQUENCE [LARGE SCALE GENOMIC DNA]</scope>
    <source>
        <tissue evidence="2">Whole body</tissue>
    </source>
</reference>
<feature type="compositionally biased region" description="Basic and acidic residues" evidence="1">
    <location>
        <begin position="188"/>
        <end position="204"/>
    </location>
</feature>
<evidence type="ECO:0000256" key="1">
    <source>
        <dbReference type="SAM" id="MobiDB-lite"/>
    </source>
</evidence>
<feature type="compositionally biased region" description="Basic and acidic residues" evidence="1">
    <location>
        <begin position="547"/>
        <end position="558"/>
    </location>
</feature>
<keyword evidence="3" id="KW-1185">Reference proteome</keyword>
<protein>
    <submittedName>
        <fullName evidence="2">Uncharacterized protein</fullName>
    </submittedName>
</protein>
<organism evidence="2 3">
    <name type="scientific">Temnothorax longispinosus</name>
    <dbReference type="NCBI Taxonomy" id="300112"/>
    <lineage>
        <taxon>Eukaryota</taxon>
        <taxon>Metazoa</taxon>
        <taxon>Ecdysozoa</taxon>
        <taxon>Arthropoda</taxon>
        <taxon>Hexapoda</taxon>
        <taxon>Insecta</taxon>
        <taxon>Pterygota</taxon>
        <taxon>Neoptera</taxon>
        <taxon>Endopterygota</taxon>
        <taxon>Hymenoptera</taxon>
        <taxon>Apocrita</taxon>
        <taxon>Aculeata</taxon>
        <taxon>Formicoidea</taxon>
        <taxon>Formicidae</taxon>
        <taxon>Myrmicinae</taxon>
        <taxon>Temnothorax</taxon>
    </lineage>
</organism>
<dbReference type="AlphaFoldDB" id="A0A4S2KDM4"/>
<proteinExistence type="predicted"/>
<feature type="region of interest" description="Disordered" evidence="1">
    <location>
        <begin position="188"/>
        <end position="210"/>
    </location>
</feature>
<feature type="region of interest" description="Disordered" evidence="1">
    <location>
        <begin position="506"/>
        <end position="571"/>
    </location>
</feature>
<evidence type="ECO:0000313" key="2">
    <source>
        <dbReference type="EMBL" id="TGZ45837.1"/>
    </source>
</evidence>
<gene>
    <name evidence="2" type="ORF">DBV15_02679</name>
</gene>
<feature type="region of interest" description="Disordered" evidence="1">
    <location>
        <begin position="289"/>
        <end position="325"/>
    </location>
</feature>
<evidence type="ECO:0000313" key="3">
    <source>
        <dbReference type="Proteomes" id="UP000310200"/>
    </source>
</evidence>
<dbReference type="EMBL" id="QBLH01003046">
    <property type="protein sequence ID" value="TGZ45837.1"/>
    <property type="molecule type" value="Genomic_DNA"/>
</dbReference>
<accession>A0A4S2KDM4</accession>
<dbReference type="Proteomes" id="UP000310200">
    <property type="component" value="Unassembled WGS sequence"/>
</dbReference>